<name>A0ABS9C500_9FLAO</name>
<keyword evidence="2" id="KW-1185">Reference proteome</keyword>
<organism evidence="1 2">
    <name type="scientific">Chryseobacterium indicum</name>
    <dbReference type="NCBI Taxonomy" id="2766954"/>
    <lineage>
        <taxon>Bacteria</taxon>
        <taxon>Pseudomonadati</taxon>
        <taxon>Bacteroidota</taxon>
        <taxon>Flavobacteriia</taxon>
        <taxon>Flavobacteriales</taxon>
        <taxon>Weeksellaceae</taxon>
        <taxon>Chryseobacterium group</taxon>
        <taxon>Chryseobacterium</taxon>
    </lineage>
</organism>
<reference evidence="1" key="1">
    <citation type="submission" date="2021-08" db="EMBL/GenBank/DDBJ databases">
        <title>Complete genome sequence of Chryseobacterium sp strain PS-8.</title>
        <authorList>
            <person name="Das S.K."/>
        </authorList>
    </citation>
    <scope>NUCLEOTIDE SEQUENCE</scope>
    <source>
        <strain evidence="1">PS-8</strain>
    </source>
</reference>
<protein>
    <submittedName>
        <fullName evidence="1">Uncharacterized protein</fullName>
    </submittedName>
</protein>
<gene>
    <name evidence="1" type="ORF">H9Q08_10055</name>
</gene>
<evidence type="ECO:0000313" key="2">
    <source>
        <dbReference type="Proteomes" id="UP001430374"/>
    </source>
</evidence>
<accession>A0ABS9C500</accession>
<evidence type="ECO:0000313" key="1">
    <source>
        <dbReference type="EMBL" id="MCF2219651.1"/>
    </source>
</evidence>
<dbReference type="EMBL" id="JACSGT010000001">
    <property type="protein sequence ID" value="MCF2219651.1"/>
    <property type="molecule type" value="Genomic_DNA"/>
</dbReference>
<comment type="caution">
    <text evidence="1">The sequence shown here is derived from an EMBL/GenBank/DDBJ whole genome shotgun (WGS) entry which is preliminary data.</text>
</comment>
<proteinExistence type="predicted"/>
<dbReference type="Proteomes" id="UP001430374">
    <property type="component" value="Unassembled WGS sequence"/>
</dbReference>
<dbReference type="RefSeq" id="WP_235131232.1">
    <property type="nucleotide sequence ID" value="NZ_JACSGT010000001.1"/>
</dbReference>
<sequence>MRKTFFLLGVCFISSISAQVKKEEKFIENNNYVSTSNAGILMQKYYRETKAVIYSHEKDLGEENFNKMLIFNQKEYWEATSDKFWRDDLSKVDKESAKIVYLSKLTSRLENYRLDVLEKLNDILEEKK</sequence>